<dbReference type="Proteomes" id="UP000298596">
    <property type="component" value="Plasmid p4"/>
</dbReference>
<sequence>MASIASTCILVCHCRRRLARGWRRKGGASLKNENRRQDGSDSASMDAKSNGRRANCPDIAGPDTDRSER</sequence>
<dbReference type="AlphaFoldDB" id="A0A4D8QD04"/>
<keyword evidence="2" id="KW-0614">Plasmid</keyword>
<evidence type="ECO:0000256" key="1">
    <source>
        <dbReference type="SAM" id="MobiDB-lite"/>
    </source>
</evidence>
<geneLocation type="plasmid" evidence="2">
    <name>p4</name>
</geneLocation>
<proteinExistence type="predicted"/>
<feature type="region of interest" description="Disordered" evidence="1">
    <location>
        <begin position="23"/>
        <end position="69"/>
    </location>
</feature>
<reference evidence="2 3" key="1">
    <citation type="submission" date="2018-09" db="EMBL/GenBank/DDBJ databases">
        <title>Whole genome based analysis of evolution and adaptive divergence in Indian and Brazilian strains of Azospirillum brasilense.</title>
        <authorList>
            <person name="Singh C."/>
            <person name="Tripathi A.K."/>
        </authorList>
    </citation>
    <scope>NUCLEOTIDE SEQUENCE [LARGE SCALE GENOMIC DNA]</scope>
    <source>
        <strain evidence="2 3">MTCC4036</strain>
        <plasmid evidence="2 3">p4</plasmid>
    </source>
</reference>
<organism evidence="2 3">
    <name type="scientific">Azospirillum brasilense</name>
    <dbReference type="NCBI Taxonomy" id="192"/>
    <lineage>
        <taxon>Bacteria</taxon>
        <taxon>Pseudomonadati</taxon>
        <taxon>Pseudomonadota</taxon>
        <taxon>Alphaproteobacteria</taxon>
        <taxon>Rhodospirillales</taxon>
        <taxon>Azospirillaceae</taxon>
        <taxon>Azospirillum</taxon>
    </lineage>
</organism>
<dbReference type="EMBL" id="CP032334">
    <property type="protein sequence ID" value="QCO06816.1"/>
    <property type="molecule type" value="Genomic_DNA"/>
</dbReference>
<protein>
    <submittedName>
        <fullName evidence="2">Uncharacterized protein</fullName>
    </submittedName>
</protein>
<name>A0A4D8QD04_AZOBR</name>
<evidence type="ECO:0000313" key="2">
    <source>
        <dbReference type="EMBL" id="QCO06816.1"/>
    </source>
</evidence>
<gene>
    <name evidence="2" type="ORF">D3867_33445</name>
</gene>
<accession>A0A4D8QD04</accession>
<evidence type="ECO:0000313" key="3">
    <source>
        <dbReference type="Proteomes" id="UP000298596"/>
    </source>
</evidence>